<sequence length="44" mass="4898">MARLALSIYGTRAVTRIIALYWPFQFADGSTKGNADVQAERQIP</sequence>
<dbReference type="Proteomes" id="UP000215256">
    <property type="component" value="Chromosome 1"/>
</dbReference>
<name>A0A248UF90_9HYPH</name>
<proteinExistence type="predicted"/>
<evidence type="ECO:0000313" key="1">
    <source>
        <dbReference type="EMBL" id="ASV85493.1"/>
    </source>
</evidence>
<gene>
    <name evidence="1" type="ORF">CES85_1191</name>
</gene>
<reference evidence="1 2" key="1">
    <citation type="submission" date="2017-07" db="EMBL/GenBank/DDBJ databases">
        <title>Phylogenetic study on the rhizospheric bacterium Ochrobactrum sp. A44.</title>
        <authorList>
            <person name="Krzyzanowska D.M."/>
            <person name="Ossowicki A."/>
            <person name="Rajewska M."/>
            <person name="Maciag T."/>
            <person name="Kaczynski Z."/>
            <person name="Czerwicka M."/>
            <person name="Jafra S."/>
        </authorList>
    </citation>
    <scope>NUCLEOTIDE SEQUENCE [LARGE SCALE GENOMIC DNA]</scope>
    <source>
        <strain evidence="1 2">A44</strain>
    </source>
</reference>
<evidence type="ECO:0000313" key="2">
    <source>
        <dbReference type="Proteomes" id="UP000215256"/>
    </source>
</evidence>
<accession>A0A248UF90</accession>
<organism evidence="1 2">
    <name type="scientific">Ochrobactrum quorumnocens</name>
    <dbReference type="NCBI Taxonomy" id="271865"/>
    <lineage>
        <taxon>Bacteria</taxon>
        <taxon>Pseudomonadati</taxon>
        <taxon>Pseudomonadota</taxon>
        <taxon>Alphaproteobacteria</taxon>
        <taxon>Hyphomicrobiales</taxon>
        <taxon>Brucellaceae</taxon>
        <taxon>Brucella/Ochrobactrum group</taxon>
        <taxon>Ochrobactrum</taxon>
    </lineage>
</organism>
<dbReference type="AlphaFoldDB" id="A0A248UF90"/>
<protein>
    <submittedName>
        <fullName evidence="1">Uncharacterized protein</fullName>
    </submittedName>
</protein>
<dbReference type="KEGG" id="och:CES85_1191"/>
<dbReference type="EMBL" id="CP022604">
    <property type="protein sequence ID" value="ASV85493.1"/>
    <property type="molecule type" value="Genomic_DNA"/>
</dbReference>